<dbReference type="Proteomes" id="UP000551501">
    <property type="component" value="Unassembled WGS sequence"/>
</dbReference>
<evidence type="ECO:0000256" key="1">
    <source>
        <dbReference type="SAM" id="Phobius"/>
    </source>
</evidence>
<keyword evidence="1" id="KW-1133">Transmembrane helix</keyword>
<dbReference type="EMBL" id="JACIFP010000001">
    <property type="protein sequence ID" value="MBB4136960.1"/>
    <property type="molecule type" value="Genomic_DNA"/>
</dbReference>
<feature type="transmembrane region" description="Helical" evidence="1">
    <location>
        <begin position="6"/>
        <end position="30"/>
    </location>
</feature>
<comment type="caution">
    <text evidence="2">The sequence shown here is derived from an EMBL/GenBank/DDBJ whole genome shotgun (WGS) entry which is preliminary data.</text>
</comment>
<reference evidence="2 3" key="1">
    <citation type="submission" date="2020-08" db="EMBL/GenBank/DDBJ databases">
        <title>Sequencing the genomes of 1000 actinobacteria strains.</title>
        <authorList>
            <person name="Klenk H.-P."/>
        </authorList>
    </citation>
    <scope>NUCLEOTIDE SEQUENCE [LARGE SCALE GENOMIC DNA]</scope>
    <source>
        <strain evidence="2 3">DSM 45298</strain>
    </source>
</reference>
<feature type="transmembrane region" description="Helical" evidence="1">
    <location>
        <begin position="66"/>
        <end position="87"/>
    </location>
</feature>
<keyword evidence="1" id="KW-0812">Transmembrane</keyword>
<dbReference type="AlphaFoldDB" id="A0A840F9X9"/>
<evidence type="ECO:0000313" key="3">
    <source>
        <dbReference type="Proteomes" id="UP000551501"/>
    </source>
</evidence>
<keyword evidence="3" id="KW-1185">Reference proteome</keyword>
<sequence length="93" mass="9452">MKAVFIGLFFAGVILAVVTLVVAGVVSAAVRTLRGQWSSAQVTILVSAALCAAAVVAVGWPRTWLTALVVAGGSSLVLVVVSVALAFRARSRS</sequence>
<evidence type="ECO:0000313" key="2">
    <source>
        <dbReference type="EMBL" id="MBB4136960.1"/>
    </source>
</evidence>
<feature type="transmembrane region" description="Helical" evidence="1">
    <location>
        <begin position="42"/>
        <end position="60"/>
    </location>
</feature>
<organism evidence="2 3">
    <name type="scientific">Gordonia humi</name>
    <dbReference type="NCBI Taxonomy" id="686429"/>
    <lineage>
        <taxon>Bacteria</taxon>
        <taxon>Bacillati</taxon>
        <taxon>Actinomycetota</taxon>
        <taxon>Actinomycetes</taxon>
        <taxon>Mycobacteriales</taxon>
        <taxon>Gordoniaceae</taxon>
        <taxon>Gordonia</taxon>
    </lineage>
</organism>
<accession>A0A840F9X9</accession>
<protein>
    <submittedName>
        <fullName evidence="2">O-antigen/teichoic acid export membrane protein</fullName>
    </submittedName>
</protein>
<gene>
    <name evidence="2" type="ORF">BKA16_003512</name>
</gene>
<keyword evidence="1" id="KW-0472">Membrane</keyword>
<proteinExistence type="predicted"/>
<dbReference type="RefSeq" id="WP_382425334.1">
    <property type="nucleotide sequence ID" value="NZ_JBHRTY010000001.1"/>
</dbReference>
<name>A0A840F9X9_9ACTN</name>